<organism evidence="1">
    <name type="scientific">uncultured Caudovirales phage</name>
    <dbReference type="NCBI Taxonomy" id="2100421"/>
    <lineage>
        <taxon>Viruses</taxon>
        <taxon>Duplodnaviria</taxon>
        <taxon>Heunggongvirae</taxon>
        <taxon>Uroviricota</taxon>
        <taxon>Caudoviricetes</taxon>
        <taxon>Peduoviridae</taxon>
        <taxon>Maltschvirus</taxon>
        <taxon>Maltschvirus maltsch</taxon>
    </lineage>
</organism>
<proteinExistence type="predicted"/>
<evidence type="ECO:0000313" key="1">
    <source>
        <dbReference type="EMBL" id="CAB4143384.1"/>
    </source>
</evidence>
<dbReference type="EMBL" id="LR796418">
    <property type="protein sequence ID" value="CAB4143384.1"/>
    <property type="molecule type" value="Genomic_DNA"/>
</dbReference>
<dbReference type="EMBL" id="LR796737">
    <property type="protein sequence ID" value="CAB4162815.1"/>
    <property type="molecule type" value="Genomic_DNA"/>
</dbReference>
<evidence type="ECO:0000313" key="2">
    <source>
        <dbReference type="EMBL" id="CAB4162815.1"/>
    </source>
</evidence>
<sequence length="389" mass="42478">MPIVYSKSKPEILGRMLLALEKNAGITATYPGAIARAFAESVATEVSDLYETLKFAVDQTAISTASGRSLDLIGELYGVPRKLVSADSEQERSSYNIEFFIGSPSSSDIVITKGTSIYNDVTEFATRQYQYQLESDVTIIAGTTKAYGRITPSFTSQDFTAAKGTLTKHNFISSDGTIVYCSNPKEVYSISGMESDENYRRRISLSIKERSYGTAESLRLNALSLPGVRDVRIRESSYGLGSCDIIVVPESQRIDPSFVQNILDNLSGRKPVGIKLNIRIADRIPINTVVNIVLPQGLSAAAISAIEGQANLFVRRYLNSMTIGSSISYSDIENQVRASSDFIKSVNILSVTSSGQEVPKGIFRLNTEREYMIAGTVSIFSVIMSSQGY</sequence>
<accession>A0A6J5M9M0</accession>
<reference evidence="1" key="1">
    <citation type="submission" date="2020-04" db="EMBL/GenBank/DDBJ databases">
        <authorList>
            <person name="Chiriac C."/>
            <person name="Salcher M."/>
            <person name="Ghai R."/>
            <person name="Kavagutti S V."/>
        </authorList>
    </citation>
    <scope>NUCLEOTIDE SEQUENCE</scope>
</reference>
<name>A0A6J5M9M0_9CAUD</name>
<protein>
    <submittedName>
        <fullName evidence="1">XkdT Uncharacterized homolog of phage Mu protein gp47</fullName>
    </submittedName>
</protein>
<gene>
    <name evidence="1" type="ORF">UFOVP436_130</name>
    <name evidence="2" type="ORF">UFOVP784_130</name>
</gene>